<feature type="compositionally biased region" description="Polar residues" evidence="1">
    <location>
        <begin position="224"/>
        <end position="240"/>
    </location>
</feature>
<evidence type="ECO:0000313" key="3">
    <source>
        <dbReference type="Proteomes" id="UP001286313"/>
    </source>
</evidence>
<feature type="region of interest" description="Disordered" evidence="1">
    <location>
        <begin position="29"/>
        <end position="361"/>
    </location>
</feature>
<sequence>MAAIYECGCGLRCVVSEVLCSEVRVLQQGGPATPHTPPNTRPPHHTPAHPPNGMGQHGPFASSSPQGPLRHPEPFAPHGRNSPSGPHSPRLQGPHGPSPHGPFPPRGPGMHNGPLGQLSGPHSPRALSPMRAPSGSPQPPPGDSPRVKEDTLGPPGEAGSASPKTSPHHPSEADRGMFGPQADLRSGQQGFLSQQEAMPQQNQLGADREYAKQQSVLPPHSSFLPVSSAQPRPHPSQTCPVSEPQYMPSKRATDPYTDSSLSLSTTESLSQLPTIESRSLGAKRSPPGSQEVTTHTFSHTTAGHFSRHEGHGVRPGLASLKSPPENELHSKPKARKELSPTSPESGRSTETVASKVLEEKNYEVTDEDKKRYLAFLNLPPSPPPEPEKRPLDGETTNSEQRDQVEIGERVGEDSEEEAESPTLLQAMTFYDHSPGEVYTIHEDEEEASSPTAPDGVSRPRRKGRVAQTALPTYCSRPLTRGLDHTQRGFNCRLDTLPGISVHSIASLDTLLWLYCTCHCPIVLVLHSYVQ</sequence>
<dbReference type="EMBL" id="JAWQEG010005199">
    <property type="protein sequence ID" value="KAK3858828.1"/>
    <property type="molecule type" value="Genomic_DNA"/>
</dbReference>
<protein>
    <submittedName>
        <fullName evidence="2">Uncharacterized protein</fullName>
    </submittedName>
</protein>
<organism evidence="2 3">
    <name type="scientific">Petrolisthes cinctipes</name>
    <name type="common">Flat porcelain crab</name>
    <dbReference type="NCBI Taxonomy" id="88211"/>
    <lineage>
        <taxon>Eukaryota</taxon>
        <taxon>Metazoa</taxon>
        <taxon>Ecdysozoa</taxon>
        <taxon>Arthropoda</taxon>
        <taxon>Crustacea</taxon>
        <taxon>Multicrustacea</taxon>
        <taxon>Malacostraca</taxon>
        <taxon>Eumalacostraca</taxon>
        <taxon>Eucarida</taxon>
        <taxon>Decapoda</taxon>
        <taxon>Pleocyemata</taxon>
        <taxon>Anomura</taxon>
        <taxon>Galatheoidea</taxon>
        <taxon>Porcellanidae</taxon>
        <taxon>Petrolisthes</taxon>
    </lineage>
</organism>
<reference evidence="2" key="1">
    <citation type="submission" date="2023-10" db="EMBL/GenBank/DDBJ databases">
        <title>Genome assemblies of two species of porcelain crab, Petrolisthes cinctipes and Petrolisthes manimaculis (Anomura: Porcellanidae).</title>
        <authorList>
            <person name="Angst P."/>
        </authorList>
    </citation>
    <scope>NUCLEOTIDE SEQUENCE</scope>
    <source>
        <strain evidence="2">PB745_01</strain>
        <tissue evidence="2">Gill</tissue>
    </source>
</reference>
<feature type="compositionally biased region" description="Polar residues" evidence="1">
    <location>
        <begin position="186"/>
        <end position="204"/>
    </location>
</feature>
<dbReference type="AlphaFoldDB" id="A0AAE1BYS8"/>
<feature type="compositionally biased region" description="Pro residues" evidence="1">
    <location>
        <begin position="96"/>
        <end position="107"/>
    </location>
</feature>
<name>A0AAE1BYS8_PETCI</name>
<comment type="caution">
    <text evidence="2">The sequence shown here is derived from an EMBL/GenBank/DDBJ whole genome shotgun (WGS) entry which is preliminary data.</text>
</comment>
<feature type="compositionally biased region" description="Basic and acidic residues" evidence="1">
    <location>
        <begin position="399"/>
        <end position="412"/>
    </location>
</feature>
<feature type="region of interest" description="Disordered" evidence="1">
    <location>
        <begin position="441"/>
        <end position="463"/>
    </location>
</feature>
<feature type="compositionally biased region" description="Basic and acidic residues" evidence="1">
    <location>
        <begin position="324"/>
        <end position="338"/>
    </location>
</feature>
<feature type="region of interest" description="Disordered" evidence="1">
    <location>
        <begin position="375"/>
        <end position="425"/>
    </location>
</feature>
<dbReference type="Proteomes" id="UP001286313">
    <property type="component" value="Unassembled WGS sequence"/>
</dbReference>
<evidence type="ECO:0000256" key="1">
    <source>
        <dbReference type="SAM" id="MobiDB-lite"/>
    </source>
</evidence>
<proteinExistence type="predicted"/>
<feature type="compositionally biased region" description="Polar residues" evidence="1">
    <location>
        <begin position="339"/>
        <end position="352"/>
    </location>
</feature>
<gene>
    <name evidence="2" type="ORF">Pcinc_035005</name>
</gene>
<keyword evidence="3" id="KW-1185">Reference proteome</keyword>
<feature type="compositionally biased region" description="Low complexity" evidence="1">
    <location>
        <begin position="257"/>
        <end position="274"/>
    </location>
</feature>
<evidence type="ECO:0000313" key="2">
    <source>
        <dbReference type="EMBL" id="KAK3858828.1"/>
    </source>
</evidence>
<feature type="compositionally biased region" description="Polar residues" evidence="1">
    <location>
        <begin position="287"/>
        <end position="303"/>
    </location>
</feature>
<accession>A0AAE1BYS8</accession>